<feature type="compositionally biased region" description="Low complexity" evidence="6">
    <location>
        <begin position="1708"/>
        <end position="1719"/>
    </location>
</feature>
<dbReference type="Proteomes" id="UP001445335">
    <property type="component" value="Unassembled WGS sequence"/>
</dbReference>
<dbReference type="GO" id="GO:0032259">
    <property type="term" value="P:methylation"/>
    <property type="evidence" value="ECO:0007669"/>
    <property type="project" value="UniProtKB-KW"/>
</dbReference>
<gene>
    <name evidence="8" type="ORF">WJX81_006886</name>
</gene>
<dbReference type="PROSITE" id="PS50144">
    <property type="entry name" value="MATH"/>
    <property type="match status" value="4"/>
</dbReference>
<dbReference type="InterPro" id="IPR041370">
    <property type="entry name" value="Mlase_EEF1AKMT1/ZCCHC4"/>
</dbReference>
<feature type="compositionally biased region" description="Low complexity" evidence="6">
    <location>
        <begin position="1794"/>
        <end position="1809"/>
    </location>
</feature>
<feature type="domain" description="MATH" evidence="7">
    <location>
        <begin position="756"/>
        <end position="882"/>
    </location>
</feature>
<feature type="compositionally biased region" description="Gly residues" evidence="6">
    <location>
        <begin position="1810"/>
        <end position="1819"/>
    </location>
</feature>
<comment type="subcellular location">
    <subcellularLocation>
        <location evidence="1 5">Cytoplasm</location>
    </subcellularLocation>
</comment>
<sequence length="1850" mass="192222">MLHAAHGRAKTPGGTQHGEASSKDDDLTLSSSTLAALQEFQGERRRAADTAAASESISEDWSLSQFWYTEDTARTVAAAVARAAGGGGGVACVACPSLFRALRAAFPQLRAHLLEFDSRFQALGCFSLYDYREPRGVAPELHGAFDVVVADPPYLAAECLEKTAVTMRLLAREGGCRLVLLTGAVMCALAHELLGLRPVKFRPAHEQKLANEFMLYTDAAEVAECLGGYFEVGGKDCRLLVYPAGDSQALPGYASLYLQVTDPKSSRWDCFASYRLAVVHQSDEAKSIARESWHRFSSRVARPTAVARPASSSHGWADFAPVATIADARQGFLAGSTVVVAADILVLDEAVSFSSEADLAASAAAGAGVGMLALSGSSGSGVGGGGDVLSGKFVWTVRNLALFREMIKTQKIMSPAFPAGECSLRLSVYQSTVAGAAFLSLCLESKDADKGAGAERSCWCLFRMSVLCQVAGGKSMHRDSYGRFAGTAASGDNTSLGWNDFQPMADFADPALGFLVDGGAVFAASYHIIKEAAAFSRQDRGQRARGALKSAKSGSGGAAGALSLGGGASGAGETYQGRFTWRIEHFTRLKDLLKKRKITGLCIKSRRFSVGGRDCRLIVYPRGQSQPPMHLSMFLEVTDPRATSDDWSAFVSHRLAVVNQRDDGRSLAKESQNRYSRAAKDWGWREFVTLTALFDCDAGFLVNDTVVFSADVLVLRESCEARSVPVSDMPEGVIVAQPSAPLALPGGAEKGKDGVKVRFTWRIENWTSWKDVMETRKIFSRYFTAEGCELRIGVYESLATLCIYLESDPGAAPGAAGERNHWVKSRIAVVNQRRPERTEWKESAICTKTWNNSVLQVMRVAEVMDPEAGFLLRDSVVLAVEVLECCPWFEFADLEVYASDEDGGLSVSTEADESEDVTDSGSDAADEVDAFFCTLLRAGSAIGPSSNEPLALPEPDAVAAELAGHLVADGAAAADFVAGLRAYLRRDPDKLRWLLQPMADVASAAQPPGERRAPSGEEPVAACSRVSLLDVLMRVEVLRAPIQAAILDLMCNLCGAGREATEGGALEPPPPPARTPRRALARRADAERPARPARRRAGGAAGYGDAGAEDGGAAAAAAAAAAAGVARDSRRADNAAAAAECASSSGSGLGLGPPAEAGAVPASVAAAAAAAGIPASVLALVEKAAPLSVAEYRSSVLALRGRLEGSAAAWLELAELQARAAGGDASAGRTGDAPDSKSKAKAALRMEATARPTEAAAPGCALPDAVPKIAALLSGLPLALQPALALLVPRLVAGGAHTAAAGALLGRLAEAHRQGPCAEAALRVPVLAALGGLRIDPALAEKVLGAALEALPELCAAEVAPAVSLVLRLAAAVRGGAPAASSDQGSGYVDAREDHLAAAAAAAGADFSAGLALVEALGAAGAPARVQEYAAELVEVLFRVYDDPDSRQRLLRLLLLALVAREDGACASFALVAALEAARSGHAQAKAAARRAAAAEAAAERAAREAREAGVRAAERADGLKRRLGEAEAAAARARAEHVAELANLKSSLKELEERAAQREAEAEHARAERNEARAERDEAHAAAARERRDEAARGREADAALKSAKAGRRDEAKRLAKERAAADARVKEAQAAQTKAEEDARRAKAAAAAAAERAESAVRARIATVEARASEAEVRAAAAAAVMEDALRQHAEEAKRAVIAEAAARAAASAPKPPAAAADVQRPAPLGRDPLASPNPRPSPERLSPAPPELLLLRRQENGAARSRVLARAREESASAAAAATASAVAAVATGAAPAPSASPSLSPRPFANGGGGLGGLSAAGAFANGFPNGRLSGFPTGGASANGTHQLW</sequence>
<accession>A0AAW1RIC7</accession>
<keyword evidence="3 5" id="KW-0489">Methyltransferase</keyword>
<feature type="domain" description="MATH" evidence="7">
    <location>
        <begin position="206"/>
        <end position="344"/>
    </location>
</feature>
<reference evidence="8 9" key="1">
    <citation type="journal article" date="2024" name="Nat. Commun.">
        <title>Phylogenomics reveals the evolutionary origins of lichenization in chlorophyte algae.</title>
        <authorList>
            <person name="Puginier C."/>
            <person name="Libourel C."/>
            <person name="Otte J."/>
            <person name="Skaloud P."/>
            <person name="Haon M."/>
            <person name="Grisel S."/>
            <person name="Petersen M."/>
            <person name="Berrin J.G."/>
            <person name="Delaux P.M."/>
            <person name="Dal Grande F."/>
            <person name="Keller J."/>
        </authorList>
    </citation>
    <scope>NUCLEOTIDE SEQUENCE [LARGE SCALE GENOMIC DNA]</scope>
    <source>
        <strain evidence="8 9">SAG 245.80</strain>
    </source>
</reference>
<evidence type="ECO:0000256" key="3">
    <source>
        <dbReference type="ARBA" id="ARBA00022603"/>
    </source>
</evidence>
<dbReference type="InterPro" id="IPR019369">
    <property type="entry name" value="Efm5/EEF1AKMT1"/>
</dbReference>
<dbReference type="Gene3D" id="2.60.210.10">
    <property type="entry name" value="Apoptosis, Tumor Necrosis Factor Receptor Associated Protein 2, Chain A"/>
    <property type="match status" value="4"/>
</dbReference>
<feature type="region of interest" description="Disordered" evidence="6">
    <location>
        <begin position="1061"/>
        <end position="1104"/>
    </location>
</feature>
<dbReference type="PANTHER" id="PTHR47242:SF1">
    <property type="entry name" value="TRAF-LIKE FAMILY PROTEIN"/>
    <property type="match status" value="1"/>
</dbReference>
<feature type="region of interest" description="Disordered" evidence="6">
    <location>
        <begin position="1553"/>
        <end position="1638"/>
    </location>
</feature>
<name>A0AAW1RIC7_9CHLO</name>
<dbReference type="PROSITE" id="PS00092">
    <property type="entry name" value="N6_MTASE"/>
    <property type="match status" value="1"/>
</dbReference>
<feature type="domain" description="MATH" evidence="7">
    <location>
        <begin position="390"/>
        <end position="526"/>
    </location>
</feature>
<dbReference type="CDD" id="cd00121">
    <property type="entry name" value="MATH"/>
    <property type="match status" value="3"/>
</dbReference>
<evidence type="ECO:0000313" key="9">
    <source>
        <dbReference type="Proteomes" id="UP001445335"/>
    </source>
</evidence>
<organism evidence="8 9">
    <name type="scientific">Elliptochloris bilobata</name>
    <dbReference type="NCBI Taxonomy" id="381761"/>
    <lineage>
        <taxon>Eukaryota</taxon>
        <taxon>Viridiplantae</taxon>
        <taxon>Chlorophyta</taxon>
        <taxon>core chlorophytes</taxon>
        <taxon>Trebouxiophyceae</taxon>
        <taxon>Trebouxiophyceae incertae sedis</taxon>
        <taxon>Elliptochloris clade</taxon>
        <taxon>Elliptochloris</taxon>
    </lineage>
</organism>
<dbReference type="InterPro" id="IPR008974">
    <property type="entry name" value="TRAF-like"/>
</dbReference>
<feature type="domain" description="MATH" evidence="7">
    <location>
        <begin position="576"/>
        <end position="712"/>
    </location>
</feature>
<dbReference type="PANTHER" id="PTHR47242">
    <property type="entry name" value="TRAF-LIKE FAMILY PROTEIN"/>
    <property type="match status" value="1"/>
</dbReference>
<evidence type="ECO:0000256" key="6">
    <source>
        <dbReference type="SAM" id="MobiDB-lite"/>
    </source>
</evidence>
<comment type="function">
    <text evidence="5">S-adenosyl-L-methionine-dependent protein-lysine N-methyltransferase that methylates elongation factor 1-alpha.</text>
</comment>
<dbReference type="SUPFAM" id="SSF49599">
    <property type="entry name" value="TRAF domain-like"/>
    <property type="match status" value="4"/>
</dbReference>
<proteinExistence type="inferred from homology"/>
<feature type="region of interest" description="Disordered" evidence="6">
    <location>
        <begin position="1708"/>
        <end position="1747"/>
    </location>
</feature>
<feature type="compositionally biased region" description="Basic and acidic residues" evidence="6">
    <location>
        <begin position="1553"/>
        <end position="1600"/>
    </location>
</feature>
<feature type="region of interest" description="Disordered" evidence="6">
    <location>
        <begin position="1"/>
        <end position="26"/>
    </location>
</feature>
<dbReference type="HAMAP" id="MF_03187">
    <property type="entry name" value="Methyltr_EFM5"/>
    <property type="match status" value="1"/>
</dbReference>
<keyword evidence="2 5" id="KW-0963">Cytoplasm</keyword>
<dbReference type="GO" id="GO:0005737">
    <property type="term" value="C:cytoplasm"/>
    <property type="evidence" value="ECO:0007669"/>
    <property type="project" value="UniProtKB-SubCell"/>
</dbReference>
<evidence type="ECO:0000256" key="5">
    <source>
        <dbReference type="HAMAP-Rule" id="MF_03187"/>
    </source>
</evidence>
<comment type="similarity">
    <text evidence="5">Belongs to the class I-like SAM-binding methyltransferase superfamily. EFM5 family.</text>
</comment>
<evidence type="ECO:0000256" key="2">
    <source>
        <dbReference type="ARBA" id="ARBA00022490"/>
    </source>
</evidence>
<comment type="caution">
    <text evidence="8">The sequence shown here is derived from an EMBL/GenBank/DDBJ whole genome shotgun (WGS) entry which is preliminary data.</text>
</comment>
<keyword evidence="9" id="KW-1185">Reference proteome</keyword>
<dbReference type="GO" id="GO:0016279">
    <property type="term" value="F:protein-lysine N-methyltransferase activity"/>
    <property type="evidence" value="ECO:0007669"/>
    <property type="project" value="UniProtKB-UniRule"/>
</dbReference>
<dbReference type="GO" id="GO:0003676">
    <property type="term" value="F:nucleic acid binding"/>
    <property type="evidence" value="ECO:0007669"/>
    <property type="project" value="InterPro"/>
</dbReference>
<protein>
    <recommendedName>
        <fullName evidence="5">Protein-lysine N-methyltransferase WJX81_006886</fullName>
        <ecNumber evidence="5">2.1.1.-</ecNumber>
    </recommendedName>
</protein>
<evidence type="ECO:0000313" key="8">
    <source>
        <dbReference type="EMBL" id="KAK9833569.1"/>
    </source>
</evidence>
<dbReference type="Pfam" id="PF22486">
    <property type="entry name" value="MATH_2"/>
    <property type="match status" value="3"/>
</dbReference>
<evidence type="ECO:0000256" key="4">
    <source>
        <dbReference type="ARBA" id="ARBA00022679"/>
    </source>
</evidence>
<dbReference type="Pfam" id="PF10237">
    <property type="entry name" value="N6-adenineMlase"/>
    <property type="match status" value="1"/>
</dbReference>
<dbReference type="InterPro" id="IPR002052">
    <property type="entry name" value="DNA_methylase_N6_adenine_CS"/>
</dbReference>
<feature type="compositionally biased region" description="Basic and acidic residues" evidence="6">
    <location>
        <begin position="1608"/>
        <end position="1629"/>
    </location>
</feature>
<dbReference type="EMBL" id="JALJOU010000035">
    <property type="protein sequence ID" value="KAK9833569.1"/>
    <property type="molecule type" value="Genomic_DNA"/>
</dbReference>
<dbReference type="InterPro" id="IPR002083">
    <property type="entry name" value="MATH/TRAF_dom"/>
</dbReference>
<evidence type="ECO:0000256" key="1">
    <source>
        <dbReference type="ARBA" id="ARBA00004496"/>
    </source>
</evidence>
<evidence type="ECO:0000259" key="7">
    <source>
        <dbReference type="PROSITE" id="PS50144"/>
    </source>
</evidence>
<keyword evidence="4 5" id="KW-0808">Transferase</keyword>
<dbReference type="EC" id="2.1.1.-" evidence="5"/>
<feature type="region of interest" description="Disordered" evidence="6">
    <location>
        <begin position="1794"/>
        <end position="1821"/>
    </location>
</feature>